<sequence length="95" mass="10949">MRYVEYGISPELVQAVKERLKDPGLREQVKAMLQGVTKEHLQHPAAIRQLIASVSYVIDIAIDEQQTASITQFVLDQKIDPNNMFHLIKLWGMFR</sequence>
<evidence type="ECO:0000313" key="1">
    <source>
        <dbReference type="EMBL" id="GFR37786.1"/>
    </source>
</evidence>
<dbReference type="Pfam" id="PF14069">
    <property type="entry name" value="SpoVIF"/>
    <property type="match status" value="1"/>
</dbReference>
<dbReference type="InterPro" id="IPR025942">
    <property type="entry name" value="SpoVIF"/>
</dbReference>
<dbReference type="AlphaFoldDB" id="A0A916QFX0"/>
<proteinExistence type="predicted"/>
<evidence type="ECO:0000313" key="2">
    <source>
        <dbReference type="Proteomes" id="UP000654993"/>
    </source>
</evidence>
<dbReference type="EMBL" id="BMAQ01000006">
    <property type="protein sequence ID" value="GFR37786.1"/>
    <property type="molecule type" value="Genomic_DNA"/>
</dbReference>
<protein>
    <recommendedName>
        <fullName evidence="3">Stage VI sporulation protein F</fullName>
    </recommendedName>
</protein>
<evidence type="ECO:0008006" key="3">
    <source>
        <dbReference type="Google" id="ProtNLM"/>
    </source>
</evidence>
<comment type="caution">
    <text evidence="1">The sequence shown here is derived from an EMBL/GenBank/DDBJ whole genome shotgun (WGS) entry which is preliminary data.</text>
</comment>
<organism evidence="1 2">
    <name type="scientific">Insulibacter thermoxylanivorax</name>
    <dbReference type="NCBI Taxonomy" id="2749268"/>
    <lineage>
        <taxon>Bacteria</taxon>
        <taxon>Bacillati</taxon>
        <taxon>Bacillota</taxon>
        <taxon>Bacilli</taxon>
        <taxon>Bacillales</taxon>
        <taxon>Paenibacillaceae</taxon>
        <taxon>Insulibacter</taxon>
    </lineage>
</organism>
<gene>
    <name evidence="1" type="ORF">PRECH8_10820</name>
</gene>
<accession>A0A916QFX0</accession>
<name>A0A916QFX0_9BACL</name>
<dbReference type="Proteomes" id="UP000654993">
    <property type="component" value="Unassembled WGS sequence"/>
</dbReference>
<reference evidence="1" key="1">
    <citation type="submission" date="2020-08" db="EMBL/GenBank/DDBJ databases">
        <authorList>
            <person name="Uke A."/>
            <person name="Chhe C."/>
            <person name="Baramee S."/>
            <person name="Kosugi A."/>
        </authorList>
    </citation>
    <scope>NUCLEOTIDE SEQUENCE</scope>
    <source>
        <strain evidence="1">DA-C8</strain>
    </source>
</reference>
<keyword evidence="2" id="KW-1185">Reference proteome</keyword>
<dbReference type="RefSeq" id="WP_200966049.1">
    <property type="nucleotide sequence ID" value="NZ_BMAQ01000006.1"/>
</dbReference>
<reference evidence="1" key="2">
    <citation type="journal article" date="2021" name="Data Brief">
        <title>Draft genome sequence data of the facultative, thermophilic, xylanolytic bacterium Paenibacillus sp. strain DA-C8.</title>
        <authorList>
            <person name="Chhe C."/>
            <person name="Uke A."/>
            <person name="Baramee S."/>
            <person name="Ungkulpasvich U."/>
            <person name="Tachaapaikoon C."/>
            <person name="Pason P."/>
            <person name="Waeonukul R."/>
            <person name="Ratanakhanokchai K."/>
            <person name="Kosugi A."/>
        </authorList>
    </citation>
    <scope>NUCLEOTIDE SEQUENCE</scope>
    <source>
        <strain evidence="1">DA-C8</strain>
    </source>
</reference>